<feature type="domain" description="Alpha-carbonic anhydrase" evidence="16">
    <location>
        <begin position="9"/>
        <end position="263"/>
    </location>
</feature>
<dbReference type="SUPFAM" id="SSF51069">
    <property type="entry name" value="Carbonic anhydrase"/>
    <property type="match status" value="1"/>
</dbReference>
<keyword evidence="10" id="KW-0106">Calcium</keyword>
<evidence type="ECO:0000256" key="10">
    <source>
        <dbReference type="ARBA" id="ARBA00022837"/>
    </source>
</evidence>
<accession>A0A3G1J6U0</accession>
<evidence type="ECO:0000256" key="9">
    <source>
        <dbReference type="ARBA" id="ARBA00022833"/>
    </source>
</evidence>
<dbReference type="GO" id="GO:0005737">
    <property type="term" value="C:cytoplasm"/>
    <property type="evidence" value="ECO:0007669"/>
    <property type="project" value="TreeGrafter"/>
</dbReference>
<organism evidence="17">
    <name type="scientific">Tridacna squamosa</name>
    <name type="common">Fluted giant clam</name>
    <dbReference type="NCBI Taxonomy" id="80830"/>
    <lineage>
        <taxon>Eukaryota</taxon>
        <taxon>Metazoa</taxon>
        <taxon>Spiralia</taxon>
        <taxon>Lophotrochozoa</taxon>
        <taxon>Mollusca</taxon>
        <taxon>Bivalvia</taxon>
        <taxon>Autobranchia</taxon>
        <taxon>Heteroconchia</taxon>
        <taxon>Euheterodonta</taxon>
        <taxon>Imparidentia</taxon>
        <taxon>Neoheterodontei</taxon>
        <taxon>Cardiida</taxon>
        <taxon>Cardioidea</taxon>
        <taxon>Cardiidae</taxon>
        <taxon>Tridacninae</taxon>
        <taxon>Tridacna</taxon>
    </lineage>
</organism>
<comment type="subcellular location">
    <subcellularLocation>
        <location evidence="2">Secreted</location>
        <location evidence="2">Extracellular space</location>
        <location evidence="2">Extracellular matrix</location>
    </subcellularLocation>
</comment>
<comment type="similarity">
    <text evidence="3 14">Belongs to the alpha-carbonic anhydrase family.</text>
</comment>
<keyword evidence="9 14" id="KW-0862">Zinc</keyword>
<reference evidence="17" key="1">
    <citation type="journal article" date="2017" name="Physiol. Rep.">
        <title>Carbonic anhydrase 2-like in the giant clam, Tridacna squamosa: characterization, localization, response to light, and possible role in the transport of inorganic carbon from the host to its symbionts.</title>
        <authorList>
            <person name="Ip Y.K."/>
            <person name="Koh C.Z.Y."/>
            <person name="Hiong K.C."/>
            <person name="Choo C.Y.L."/>
            <person name="Boo M.V."/>
            <person name="Wong W.P."/>
            <person name="Neo M.L."/>
            <person name="Chew S.F."/>
        </authorList>
    </citation>
    <scope>NUCLEOTIDE SEQUENCE</scope>
    <source>
        <tissue evidence="17">Extensible mantle and mantle within the pallial line</tissue>
    </source>
</reference>
<sequence>MQKSPLTKDDWGYEDHNGPHKWHEPFPVARAKRQSPIDILTNKAKYDGKLVKNPLTMNYESESGLEIANTGHSIQAAITKHSVLEGGPLTDKYALAQFHLHWGSEKGRGSEHTIDGKNYEAELHLVHYNEKYGSFGNAVDKSDGLAVVGIMLLEGDKQYDGLSPISDGARNVPKSKDKYKLSNNFHPANLLPGNTKDYWTYLGSLTTPPLFESVTWIVLKDPIVMSKKQLENLRSMQDCHDLKMVNNYRPPCPIEGREVSKSF</sequence>
<evidence type="ECO:0000256" key="3">
    <source>
        <dbReference type="ARBA" id="ARBA00010718"/>
    </source>
</evidence>
<comment type="catalytic activity">
    <reaction evidence="13 14">
        <text>hydrogencarbonate + H(+) = CO2 + H2O</text>
        <dbReference type="Rhea" id="RHEA:10748"/>
        <dbReference type="ChEBI" id="CHEBI:15377"/>
        <dbReference type="ChEBI" id="CHEBI:15378"/>
        <dbReference type="ChEBI" id="CHEBI:16526"/>
        <dbReference type="ChEBI" id="CHEBI:17544"/>
        <dbReference type="EC" id="4.2.1.1"/>
    </reaction>
</comment>
<dbReference type="GO" id="GO:0008270">
    <property type="term" value="F:zinc ion binding"/>
    <property type="evidence" value="ECO:0007669"/>
    <property type="project" value="UniProtKB-UniRule"/>
</dbReference>
<dbReference type="PANTHER" id="PTHR18952:SF141">
    <property type="entry name" value="CARBONIC ANHYDRASE"/>
    <property type="match status" value="1"/>
</dbReference>
<keyword evidence="5" id="KW-0964">Secreted</keyword>
<proteinExistence type="evidence at transcript level"/>
<dbReference type="PROSITE" id="PS51144">
    <property type="entry name" value="ALPHA_CA_2"/>
    <property type="match status" value="1"/>
</dbReference>
<dbReference type="InterPro" id="IPR018338">
    <property type="entry name" value="Carbonic_anhydrase_a-class_CS"/>
</dbReference>
<dbReference type="SMART" id="SM01057">
    <property type="entry name" value="Carb_anhydrase"/>
    <property type="match status" value="1"/>
</dbReference>
<protein>
    <recommendedName>
        <fullName evidence="4 14">Carbonic anhydrase</fullName>
        <ecNumber evidence="4 14">4.2.1.1</ecNumber>
    </recommendedName>
</protein>
<keyword evidence="7 14" id="KW-0479">Metal-binding</keyword>
<evidence type="ECO:0000256" key="6">
    <source>
        <dbReference type="ARBA" id="ARBA00022530"/>
    </source>
</evidence>
<evidence type="ECO:0000256" key="12">
    <source>
        <dbReference type="ARBA" id="ARBA00023239"/>
    </source>
</evidence>
<comment type="cofactor">
    <cofactor evidence="1 14">
        <name>Zn(2+)</name>
        <dbReference type="ChEBI" id="CHEBI:29105"/>
    </cofactor>
</comment>
<evidence type="ECO:0000256" key="13">
    <source>
        <dbReference type="ARBA" id="ARBA00048348"/>
    </source>
</evidence>
<dbReference type="AlphaFoldDB" id="A0A3G1J6U0"/>
<dbReference type="Gene3D" id="3.10.200.10">
    <property type="entry name" value="Alpha carbonic anhydrase"/>
    <property type="match status" value="1"/>
</dbReference>
<dbReference type="PANTHER" id="PTHR18952">
    <property type="entry name" value="CARBONIC ANHYDRASE"/>
    <property type="match status" value="1"/>
</dbReference>
<evidence type="ECO:0000256" key="1">
    <source>
        <dbReference type="ARBA" id="ARBA00001947"/>
    </source>
</evidence>
<dbReference type="InterPro" id="IPR036398">
    <property type="entry name" value="CA_dom_sf"/>
</dbReference>
<keyword evidence="8" id="KW-0677">Repeat</keyword>
<evidence type="ECO:0000259" key="16">
    <source>
        <dbReference type="PROSITE" id="PS51144"/>
    </source>
</evidence>
<dbReference type="InterPro" id="IPR001148">
    <property type="entry name" value="CA_dom"/>
</dbReference>
<dbReference type="Pfam" id="PF00194">
    <property type="entry name" value="Carb_anhydrase"/>
    <property type="match status" value="1"/>
</dbReference>
<feature type="region of interest" description="Disordered" evidence="15">
    <location>
        <begin position="1"/>
        <end position="24"/>
    </location>
</feature>
<dbReference type="InterPro" id="IPR023561">
    <property type="entry name" value="Carbonic_anhydrase_a-class"/>
</dbReference>
<comment type="function">
    <text evidence="14">Reversible hydration of carbon dioxide.</text>
</comment>
<evidence type="ECO:0000256" key="2">
    <source>
        <dbReference type="ARBA" id="ARBA00004498"/>
    </source>
</evidence>
<keyword evidence="6" id="KW-0272">Extracellular matrix</keyword>
<dbReference type="GO" id="GO:0004089">
    <property type="term" value="F:carbonate dehydratase activity"/>
    <property type="evidence" value="ECO:0007669"/>
    <property type="project" value="UniProtKB-UniRule"/>
</dbReference>
<keyword evidence="11" id="KW-1015">Disulfide bond</keyword>
<evidence type="ECO:0000313" key="17">
    <source>
        <dbReference type="EMBL" id="ATC20498.1"/>
    </source>
</evidence>
<name>A0A3G1J6U0_TRISQ</name>
<dbReference type="EMBL" id="MF042362">
    <property type="protein sequence ID" value="ATC20498.1"/>
    <property type="molecule type" value="mRNA"/>
</dbReference>
<keyword evidence="12 14" id="KW-0456">Lyase</keyword>
<evidence type="ECO:0000256" key="5">
    <source>
        <dbReference type="ARBA" id="ARBA00022525"/>
    </source>
</evidence>
<evidence type="ECO:0000256" key="15">
    <source>
        <dbReference type="SAM" id="MobiDB-lite"/>
    </source>
</evidence>
<evidence type="ECO:0000256" key="7">
    <source>
        <dbReference type="ARBA" id="ARBA00022723"/>
    </source>
</evidence>
<dbReference type="PROSITE" id="PS00162">
    <property type="entry name" value="ALPHA_CA_1"/>
    <property type="match status" value="1"/>
</dbReference>
<evidence type="ECO:0000256" key="8">
    <source>
        <dbReference type="ARBA" id="ARBA00022737"/>
    </source>
</evidence>
<dbReference type="EC" id="4.2.1.1" evidence="4 14"/>
<evidence type="ECO:0000256" key="11">
    <source>
        <dbReference type="ARBA" id="ARBA00023157"/>
    </source>
</evidence>
<evidence type="ECO:0000256" key="14">
    <source>
        <dbReference type="RuleBase" id="RU367011"/>
    </source>
</evidence>
<evidence type="ECO:0000256" key="4">
    <source>
        <dbReference type="ARBA" id="ARBA00012925"/>
    </source>
</evidence>